<gene>
    <name evidence="1" type="ORF">V6N12_052894</name>
</gene>
<reference evidence="1 2" key="1">
    <citation type="journal article" date="2024" name="G3 (Bethesda)">
        <title>Genome assembly of Hibiscus sabdariffa L. provides insights into metabolisms of medicinal natural products.</title>
        <authorList>
            <person name="Kim T."/>
        </authorList>
    </citation>
    <scope>NUCLEOTIDE SEQUENCE [LARGE SCALE GENOMIC DNA]</scope>
    <source>
        <strain evidence="1">TK-2024</strain>
        <tissue evidence="1">Old leaves</tissue>
    </source>
</reference>
<evidence type="ECO:0000313" key="1">
    <source>
        <dbReference type="EMBL" id="KAK8513723.1"/>
    </source>
</evidence>
<name>A0ABR2C2X6_9ROSI</name>
<sequence length="71" mass="7979">MLQYQWCTPRSDSDRPIPARRQKLSVLLQARSFQTARNAKRLTGAESGRQIKLHGAKAHSPVPAVHFTVGR</sequence>
<evidence type="ECO:0000313" key="2">
    <source>
        <dbReference type="Proteomes" id="UP001472677"/>
    </source>
</evidence>
<dbReference type="EMBL" id="JBBPBM010000069">
    <property type="protein sequence ID" value="KAK8513723.1"/>
    <property type="molecule type" value="Genomic_DNA"/>
</dbReference>
<dbReference type="Proteomes" id="UP001472677">
    <property type="component" value="Unassembled WGS sequence"/>
</dbReference>
<comment type="caution">
    <text evidence="1">The sequence shown here is derived from an EMBL/GenBank/DDBJ whole genome shotgun (WGS) entry which is preliminary data.</text>
</comment>
<keyword evidence="2" id="KW-1185">Reference proteome</keyword>
<protein>
    <submittedName>
        <fullName evidence="1">Uncharacterized protein</fullName>
    </submittedName>
</protein>
<organism evidence="1 2">
    <name type="scientific">Hibiscus sabdariffa</name>
    <name type="common">roselle</name>
    <dbReference type="NCBI Taxonomy" id="183260"/>
    <lineage>
        <taxon>Eukaryota</taxon>
        <taxon>Viridiplantae</taxon>
        <taxon>Streptophyta</taxon>
        <taxon>Embryophyta</taxon>
        <taxon>Tracheophyta</taxon>
        <taxon>Spermatophyta</taxon>
        <taxon>Magnoliopsida</taxon>
        <taxon>eudicotyledons</taxon>
        <taxon>Gunneridae</taxon>
        <taxon>Pentapetalae</taxon>
        <taxon>rosids</taxon>
        <taxon>malvids</taxon>
        <taxon>Malvales</taxon>
        <taxon>Malvaceae</taxon>
        <taxon>Malvoideae</taxon>
        <taxon>Hibiscus</taxon>
    </lineage>
</organism>
<accession>A0ABR2C2X6</accession>
<proteinExistence type="predicted"/>